<feature type="compositionally biased region" description="Polar residues" evidence="3">
    <location>
        <begin position="703"/>
        <end position="720"/>
    </location>
</feature>
<dbReference type="GO" id="GO:0032389">
    <property type="term" value="C:MutLalpha complex"/>
    <property type="evidence" value="ECO:0007669"/>
    <property type="project" value="TreeGrafter"/>
</dbReference>
<evidence type="ECO:0000259" key="4">
    <source>
        <dbReference type="SMART" id="SM01340"/>
    </source>
</evidence>
<dbReference type="CDD" id="cd03485">
    <property type="entry name" value="MutL_Trans_hPMS_1_like"/>
    <property type="match status" value="1"/>
</dbReference>
<dbReference type="InterPro" id="IPR036890">
    <property type="entry name" value="HATPase_C_sf"/>
</dbReference>
<dbReference type="GO" id="GO:0006298">
    <property type="term" value="P:mismatch repair"/>
    <property type="evidence" value="ECO:0007669"/>
    <property type="project" value="InterPro"/>
</dbReference>
<dbReference type="Pfam" id="PF13589">
    <property type="entry name" value="HATPase_c_3"/>
    <property type="match status" value="1"/>
</dbReference>
<comment type="similarity">
    <text evidence="1">Belongs to the DNA mismatch repair MutL/HexB family.</text>
</comment>
<dbReference type="OrthoDB" id="10263226at2759"/>
<dbReference type="Gene3D" id="3.30.565.10">
    <property type="entry name" value="Histidine kinase-like ATPase, C-terminal domain"/>
    <property type="match status" value="1"/>
</dbReference>
<dbReference type="CDD" id="cd16926">
    <property type="entry name" value="HATPase_MutL-MLH-PMS-like"/>
    <property type="match status" value="1"/>
</dbReference>
<comment type="caution">
    <text evidence="5">The sequence shown here is derived from an EMBL/GenBank/DDBJ whole genome shotgun (WGS) entry which is preliminary data.</text>
</comment>
<dbReference type="GO" id="GO:0030983">
    <property type="term" value="F:mismatched DNA binding"/>
    <property type="evidence" value="ECO:0007669"/>
    <property type="project" value="InterPro"/>
</dbReference>
<organism evidence="5 6">
    <name type="scientific">Curvularia kusanoi</name>
    <name type="common">Cochliobolus kusanoi</name>
    <dbReference type="NCBI Taxonomy" id="90978"/>
    <lineage>
        <taxon>Eukaryota</taxon>
        <taxon>Fungi</taxon>
        <taxon>Dikarya</taxon>
        <taxon>Ascomycota</taxon>
        <taxon>Pezizomycotina</taxon>
        <taxon>Dothideomycetes</taxon>
        <taxon>Pleosporomycetidae</taxon>
        <taxon>Pleosporales</taxon>
        <taxon>Pleosporineae</taxon>
        <taxon>Pleosporaceae</taxon>
        <taxon>Curvularia</taxon>
    </lineage>
</organism>
<dbReference type="PANTHER" id="PTHR10073">
    <property type="entry name" value="DNA MISMATCH REPAIR PROTEIN MLH, PMS, MUTL"/>
    <property type="match status" value="1"/>
</dbReference>
<dbReference type="NCBIfam" id="TIGR00585">
    <property type="entry name" value="mutl"/>
    <property type="match status" value="1"/>
</dbReference>
<dbReference type="InterPro" id="IPR038973">
    <property type="entry name" value="MutL/Mlh/Pms-like"/>
</dbReference>
<evidence type="ECO:0000256" key="3">
    <source>
        <dbReference type="SAM" id="MobiDB-lite"/>
    </source>
</evidence>
<dbReference type="InterPro" id="IPR014721">
    <property type="entry name" value="Ribsml_uS5_D2-typ_fold_subgr"/>
</dbReference>
<dbReference type="SUPFAM" id="SSF54211">
    <property type="entry name" value="Ribosomal protein S5 domain 2-like"/>
    <property type="match status" value="1"/>
</dbReference>
<evidence type="ECO:0000313" key="6">
    <source>
        <dbReference type="Proteomes" id="UP000801428"/>
    </source>
</evidence>
<dbReference type="SUPFAM" id="SSF55874">
    <property type="entry name" value="ATPase domain of HSP90 chaperone/DNA topoisomerase II/histidine kinase"/>
    <property type="match status" value="1"/>
</dbReference>
<dbReference type="GO" id="GO:0005524">
    <property type="term" value="F:ATP binding"/>
    <property type="evidence" value="ECO:0007669"/>
    <property type="project" value="InterPro"/>
</dbReference>
<dbReference type="Pfam" id="PF01119">
    <property type="entry name" value="DNA_mis_repair"/>
    <property type="match status" value="1"/>
</dbReference>
<dbReference type="InterPro" id="IPR020568">
    <property type="entry name" value="Ribosomal_Su5_D2-typ_SF"/>
</dbReference>
<feature type="domain" description="DNA mismatch repair protein S5" evidence="4">
    <location>
        <begin position="249"/>
        <end position="377"/>
    </location>
</feature>
<dbReference type="GO" id="GO:0140664">
    <property type="term" value="F:ATP-dependent DNA damage sensor activity"/>
    <property type="evidence" value="ECO:0007669"/>
    <property type="project" value="InterPro"/>
</dbReference>
<dbReference type="AlphaFoldDB" id="A0A9P4W7Y8"/>
<feature type="compositionally biased region" description="Polar residues" evidence="3">
    <location>
        <begin position="386"/>
        <end position="403"/>
    </location>
</feature>
<dbReference type="InterPro" id="IPR002099">
    <property type="entry name" value="MutL/Mlh/PMS"/>
</dbReference>
<name>A0A9P4W7Y8_CURKU</name>
<keyword evidence="2" id="KW-0227">DNA damage</keyword>
<reference evidence="5" key="1">
    <citation type="submission" date="2019-04" db="EMBL/GenBank/DDBJ databases">
        <title>Sequencing of skin fungus with MAO and IRED activity.</title>
        <authorList>
            <person name="Marsaioli A.J."/>
            <person name="Bonatto J.M.C."/>
            <person name="Reis Junior O."/>
        </authorList>
    </citation>
    <scope>NUCLEOTIDE SEQUENCE</scope>
    <source>
        <strain evidence="5">30M1</strain>
    </source>
</reference>
<feature type="region of interest" description="Disordered" evidence="3">
    <location>
        <begin position="546"/>
        <end position="584"/>
    </location>
</feature>
<dbReference type="InterPro" id="IPR014762">
    <property type="entry name" value="DNA_mismatch_repair_CS"/>
</dbReference>
<dbReference type="GO" id="GO:0061982">
    <property type="term" value="P:meiosis I cell cycle process"/>
    <property type="evidence" value="ECO:0007669"/>
    <property type="project" value="UniProtKB-ARBA"/>
</dbReference>
<dbReference type="SMART" id="SM01340">
    <property type="entry name" value="DNA_mis_repair"/>
    <property type="match status" value="1"/>
</dbReference>
<gene>
    <name evidence="5" type="ORF">E8E13_008262</name>
</gene>
<feature type="region of interest" description="Disordered" evidence="3">
    <location>
        <begin position="386"/>
        <end position="413"/>
    </location>
</feature>
<feature type="region of interest" description="Disordered" evidence="3">
    <location>
        <begin position="501"/>
        <end position="528"/>
    </location>
</feature>
<sequence>MADRADCVPWSRIEPEGRHDAPTCLLDQVLVDQLIVMTAEVTKIGSHQLLTDPSSVVKELIDNALDARAKSIFVDIAANTIDCVQVKDDGHGISSEDRALACRRYCTSKIRDFHDLKQVGGKWLGFRGEALASIADMSSTLIITTRVEGEPVAVKLAYQRNGELISTERDSHPVGTTVKITKLLESAKVRRDLALKGSARCLAKIKHIMQAYALARPAVRFRLHVLKAKNDKGDFIYAPKTNANMEDAALKIIGKECALQCDWTALDWEDLELHAFLPKPTALGSKIANHGAFISVDSRPVSPTRGTIKKIALAVRDRMRNANLTLAHVKDPFFTLNIICPEDSYDPNIEPAKDDVIFADDSTVLAAVNRLLISYYPGSSVRTNSVTESDFDNTSSTQPNNLINMDGPLPQLKPPRPIRSDELIEDPDISDTAAPSVIPRWRSTMYGIDEEDLDFLPSNAQVAVDEEEDYRDIHVSNPWTIARMNAPVKPKKTIGNEQLLSPVKSQRDPLSAPGSPSSVATPRQSTRPLDQAQEMEALFRFHESVGPSQKSILSQSSNRIDSKSAAELNPRPQRPRTADGDLYRTKSSNLPLNFIPRGSETHRLSLLVKTSVSSLVRQAQKLDMTVNGLEWGYDCTDAFDTFASAISERTIMDWVAKIDNMLHDTYERIDGIEVRGALREGVQRFVDRRRARDEASHAYAVTTMATKLPNTNSRSTASQDSDCKSHVPASDIANDKPTCPTQSEEWSGRLAAAPVDVKGVTSPTDYDQDFGFAQFVDLNGNVDGPVSPVRSVKMEEEFADDIGDDMLLDL</sequence>
<dbReference type="Proteomes" id="UP000801428">
    <property type="component" value="Unassembled WGS sequence"/>
</dbReference>
<feature type="compositionally biased region" description="Polar residues" evidence="3">
    <location>
        <begin position="546"/>
        <end position="559"/>
    </location>
</feature>
<feature type="region of interest" description="Disordered" evidence="3">
    <location>
        <begin position="703"/>
        <end position="745"/>
    </location>
</feature>
<dbReference type="InterPro" id="IPR013507">
    <property type="entry name" value="DNA_mismatch_S5_2-like"/>
</dbReference>
<dbReference type="EMBL" id="SWKU01000013">
    <property type="protein sequence ID" value="KAF3001456.1"/>
    <property type="molecule type" value="Genomic_DNA"/>
</dbReference>
<evidence type="ECO:0000256" key="1">
    <source>
        <dbReference type="ARBA" id="ARBA00006082"/>
    </source>
</evidence>
<accession>A0A9P4W7Y8</accession>
<dbReference type="PROSITE" id="PS00058">
    <property type="entry name" value="DNA_MISMATCH_REPAIR_1"/>
    <property type="match status" value="1"/>
</dbReference>
<keyword evidence="6" id="KW-1185">Reference proteome</keyword>
<feature type="compositionally biased region" description="Polar residues" evidence="3">
    <location>
        <begin position="514"/>
        <end position="528"/>
    </location>
</feature>
<dbReference type="FunFam" id="3.30.565.10:FF:000017">
    <property type="entry name" value="PMS1 homolog 1, mismatch repair system component"/>
    <property type="match status" value="1"/>
</dbReference>
<dbReference type="GO" id="GO:0016887">
    <property type="term" value="F:ATP hydrolysis activity"/>
    <property type="evidence" value="ECO:0007669"/>
    <property type="project" value="InterPro"/>
</dbReference>
<evidence type="ECO:0000256" key="2">
    <source>
        <dbReference type="ARBA" id="ARBA00022763"/>
    </source>
</evidence>
<proteinExistence type="inferred from homology"/>
<protein>
    <recommendedName>
        <fullName evidence="4">DNA mismatch repair protein S5 domain-containing protein</fullName>
    </recommendedName>
</protein>
<dbReference type="PANTHER" id="PTHR10073:SF41">
    <property type="entry name" value="MISMATCH REPAIR PROTEIN, PUTATIVE (AFU_ORTHOLOGUE AFUA_8G05820)-RELATED"/>
    <property type="match status" value="1"/>
</dbReference>
<evidence type="ECO:0000313" key="5">
    <source>
        <dbReference type="EMBL" id="KAF3001456.1"/>
    </source>
</evidence>
<dbReference type="Gene3D" id="3.30.230.10">
    <property type="match status" value="1"/>
</dbReference>